<organism evidence="1 2">
    <name type="scientific">Pholiota conissans</name>
    <dbReference type="NCBI Taxonomy" id="109636"/>
    <lineage>
        <taxon>Eukaryota</taxon>
        <taxon>Fungi</taxon>
        <taxon>Dikarya</taxon>
        <taxon>Basidiomycota</taxon>
        <taxon>Agaricomycotina</taxon>
        <taxon>Agaricomycetes</taxon>
        <taxon>Agaricomycetidae</taxon>
        <taxon>Agaricales</taxon>
        <taxon>Agaricineae</taxon>
        <taxon>Strophariaceae</taxon>
        <taxon>Pholiota</taxon>
    </lineage>
</organism>
<feature type="non-terminal residue" evidence="1">
    <location>
        <position position="1"/>
    </location>
</feature>
<dbReference type="AlphaFoldDB" id="A0A9P5YVB4"/>
<dbReference type="Proteomes" id="UP000807469">
    <property type="component" value="Unassembled WGS sequence"/>
</dbReference>
<proteinExistence type="predicted"/>
<evidence type="ECO:0000313" key="2">
    <source>
        <dbReference type="Proteomes" id="UP000807469"/>
    </source>
</evidence>
<gene>
    <name evidence="1" type="ORF">BDN70DRAFT_209434</name>
</gene>
<keyword evidence="2" id="KW-1185">Reference proteome</keyword>
<dbReference type="EMBL" id="MU155318">
    <property type="protein sequence ID" value="KAF9475783.1"/>
    <property type="molecule type" value="Genomic_DNA"/>
</dbReference>
<accession>A0A9P5YVB4</accession>
<name>A0A9P5YVB4_9AGAR</name>
<reference evidence="1" key="1">
    <citation type="submission" date="2020-11" db="EMBL/GenBank/DDBJ databases">
        <authorList>
            <consortium name="DOE Joint Genome Institute"/>
            <person name="Ahrendt S."/>
            <person name="Riley R."/>
            <person name="Andreopoulos W."/>
            <person name="Labutti K."/>
            <person name="Pangilinan J."/>
            <person name="Ruiz-Duenas F.J."/>
            <person name="Barrasa J.M."/>
            <person name="Sanchez-Garcia M."/>
            <person name="Camarero S."/>
            <person name="Miyauchi S."/>
            <person name="Serrano A."/>
            <person name="Linde D."/>
            <person name="Babiker R."/>
            <person name="Drula E."/>
            <person name="Ayuso-Fernandez I."/>
            <person name="Pacheco R."/>
            <person name="Padilla G."/>
            <person name="Ferreira P."/>
            <person name="Barriuso J."/>
            <person name="Kellner H."/>
            <person name="Castanera R."/>
            <person name="Alfaro M."/>
            <person name="Ramirez L."/>
            <person name="Pisabarro A.G."/>
            <person name="Kuo A."/>
            <person name="Tritt A."/>
            <person name="Lipzen A."/>
            <person name="He G."/>
            <person name="Yan M."/>
            <person name="Ng V."/>
            <person name="Cullen D."/>
            <person name="Martin F."/>
            <person name="Rosso M.-N."/>
            <person name="Henrissat B."/>
            <person name="Hibbett D."/>
            <person name="Martinez A.T."/>
            <person name="Grigoriev I.V."/>
        </authorList>
    </citation>
    <scope>NUCLEOTIDE SEQUENCE</scope>
    <source>
        <strain evidence="1">CIRM-BRFM 674</strain>
    </source>
</reference>
<sequence>HLYLTTLSFATFSFFTRIPAQCRALGDVLYRHLHRPAKEGENVSRAHHKVPRSCIRTRVPVARMGLGWVKDFLRCVIRLWLIHRQDDKSRSQPRTSTRMFGNNNMISGGQFIQAQNVIQNHNNSAQGKLMSLPRMNPRKLV</sequence>
<evidence type="ECO:0000313" key="1">
    <source>
        <dbReference type="EMBL" id="KAF9475783.1"/>
    </source>
</evidence>
<comment type="caution">
    <text evidence="1">The sequence shown here is derived from an EMBL/GenBank/DDBJ whole genome shotgun (WGS) entry which is preliminary data.</text>
</comment>
<protein>
    <submittedName>
        <fullName evidence="1">Uncharacterized protein</fullName>
    </submittedName>
</protein>